<protein>
    <recommendedName>
        <fullName evidence="5">L-lysine N6-monooxygenase MbtG</fullName>
        <ecNumber evidence="4">1.14.13.59</ecNumber>
    </recommendedName>
    <alternativeName>
        <fullName evidence="14">Lysine 6-N-hydroxylase</fullName>
    </alternativeName>
    <alternativeName>
        <fullName evidence="13">Lysine N6-hydroxylase</fullName>
    </alternativeName>
    <alternativeName>
        <fullName evidence="11">Lysine-N-oxygenase</fullName>
    </alternativeName>
    <alternativeName>
        <fullName evidence="12">Mycobactin synthase protein G</fullName>
    </alternativeName>
</protein>
<evidence type="ECO:0000256" key="5">
    <source>
        <dbReference type="ARBA" id="ARBA00016406"/>
    </source>
</evidence>
<dbReference type="Proteomes" id="UP000186096">
    <property type="component" value="Unassembled WGS sequence"/>
</dbReference>
<reference evidence="17" key="1">
    <citation type="submission" date="2017-01" db="EMBL/GenBank/DDBJ databases">
        <authorList>
            <person name="Varghese N."/>
            <person name="Submissions S."/>
        </authorList>
    </citation>
    <scope>NUCLEOTIDE SEQUENCE [LARGE SCALE GENOMIC DNA]</scope>
    <source>
        <strain evidence="17">ATCC 12950</strain>
    </source>
</reference>
<keyword evidence="7" id="KW-0274">FAD</keyword>
<evidence type="ECO:0000256" key="2">
    <source>
        <dbReference type="ARBA" id="ARBA00004924"/>
    </source>
</evidence>
<evidence type="ECO:0000256" key="8">
    <source>
        <dbReference type="ARBA" id="ARBA00022857"/>
    </source>
</evidence>
<evidence type="ECO:0000256" key="3">
    <source>
        <dbReference type="ARBA" id="ARBA00007588"/>
    </source>
</evidence>
<evidence type="ECO:0000256" key="12">
    <source>
        <dbReference type="ARBA" id="ARBA00031158"/>
    </source>
</evidence>
<evidence type="ECO:0000313" key="16">
    <source>
        <dbReference type="EMBL" id="SIR76835.1"/>
    </source>
</evidence>
<comment type="pathway">
    <text evidence="2">Siderophore biosynthesis.</text>
</comment>
<evidence type="ECO:0000256" key="9">
    <source>
        <dbReference type="ARBA" id="ARBA00023002"/>
    </source>
</evidence>
<keyword evidence="6" id="KW-0285">Flavoprotein</keyword>
<dbReference type="GO" id="GO:0047091">
    <property type="term" value="F:L-lysine 6-monooxygenase (NADPH) activity"/>
    <property type="evidence" value="ECO:0007669"/>
    <property type="project" value="UniProtKB-EC"/>
</dbReference>
<dbReference type="EMBL" id="FTNI01000015">
    <property type="protein sequence ID" value="SIR76835.1"/>
    <property type="molecule type" value="Genomic_DNA"/>
</dbReference>
<evidence type="ECO:0000256" key="1">
    <source>
        <dbReference type="ARBA" id="ARBA00001974"/>
    </source>
</evidence>
<evidence type="ECO:0000256" key="13">
    <source>
        <dbReference type="ARBA" id="ARBA00032493"/>
    </source>
</evidence>
<dbReference type="AlphaFoldDB" id="A0A1N7DMB2"/>
<evidence type="ECO:0000256" key="15">
    <source>
        <dbReference type="ARBA" id="ARBA00048407"/>
    </source>
</evidence>
<dbReference type="EC" id="1.14.13.59" evidence="4"/>
<sequence>MTYDEADGHYVVRAVTENGEETEHRAPHLVLGTGIPPYVPEACRDLGGDLVHNTGYLDAKAAVLAGSLPQGRSCQRRHP</sequence>
<dbReference type="InterPro" id="IPR025700">
    <property type="entry name" value="Lys/Orn_oxygenase"/>
</dbReference>
<name>A0A1N7DMB2_9ACTN</name>
<keyword evidence="17" id="KW-1185">Reference proteome</keyword>
<evidence type="ECO:0000313" key="17">
    <source>
        <dbReference type="Proteomes" id="UP000186096"/>
    </source>
</evidence>
<dbReference type="STRING" id="58117.SAMN05421833_11515"/>
<gene>
    <name evidence="16" type="ORF">SAMN05421833_11515</name>
</gene>
<dbReference type="InterPro" id="IPR036188">
    <property type="entry name" value="FAD/NAD-bd_sf"/>
</dbReference>
<evidence type="ECO:0000256" key="10">
    <source>
        <dbReference type="ARBA" id="ARBA00023033"/>
    </source>
</evidence>
<keyword evidence="8" id="KW-0521">NADP</keyword>
<dbReference type="Gene3D" id="3.50.50.60">
    <property type="entry name" value="FAD/NAD(P)-binding domain"/>
    <property type="match status" value="1"/>
</dbReference>
<evidence type="ECO:0000256" key="7">
    <source>
        <dbReference type="ARBA" id="ARBA00022827"/>
    </source>
</evidence>
<evidence type="ECO:0000256" key="14">
    <source>
        <dbReference type="ARBA" id="ARBA00032738"/>
    </source>
</evidence>
<dbReference type="Pfam" id="PF13434">
    <property type="entry name" value="Lys_Orn_oxgnase"/>
    <property type="match status" value="1"/>
</dbReference>
<accession>A0A1N7DMB2</accession>
<comment type="cofactor">
    <cofactor evidence="1">
        <name>FAD</name>
        <dbReference type="ChEBI" id="CHEBI:57692"/>
    </cofactor>
</comment>
<keyword evidence="10" id="KW-0503">Monooxygenase</keyword>
<evidence type="ECO:0000256" key="6">
    <source>
        <dbReference type="ARBA" id="ARBA00022630"/>
    </source>
</evidence>
<comment type="catalytic activity">
    <reaction evidence="15">
        <text>L-lysine + NADPH + O2 = N(6)-hydroxy-L-lysine + NADP(+) + H2O</text>
        <dbReference type="Rhea" id="RHEA:23228"/>
        <dbReference type="ChEBI" id="CHEBI:15377"/>
        <dbReference type="ChEBI" id="CHEBI:15379"/>
        <dbReference type="ChEBI" id="CHEBI:32551"/>
        <dbReference type="ChEBI" id="CHEBI:57783"/>
        <dbReference type="ChEBI" id="CHEBI:57820"/>
        <dbReference type="ChEBI" id="CHEBI:58349"/>
        <dbReference type="EC" id="1.14.13.59"/>
    </reaction>
</comment>
<keyword evidence="9" id="KW-0560">Oxidoreductase</keyword>
<proteinExistence type="inferred from homology"/>
<evidence type="ECO:0000256" key="4">
    <source>
        <dbReference type="ARBA" id="ARBA00013076"/>
    </source>
</evidence>
<comment type="similarity">
    <text evidence="3">Belongs to the lysine N(6)-hydroxylase/L-ornithine N(5)-oxygenase family.</text>
</comment>
<organism evidence="16 17">
    <name type="scientific">Microbispora rosea</name>
    <dbReference type="NCBI Taxonomy" id="58117"/>
    <lineage>
        <taxon>Bacteria</taxon>
        <taxon>Bacillati</taxon>
        <taxon>Actinomycetota</taxon>
        <taxon>Actinomycetes</taxon>
        <taxon>Streptosporangiales</taxon>
        <taxon>Streptosporangiaceae</taxon>
        <taxon>Microbispora</taxon>
    </lineage>
</organism>
<evidence type="ECO:0000256" key="11">
    <source>
        <dbReference type="ARBA" id="ARBA00029939"/>
    </source>
</evidence>